<evidence type="ECO:0000313" key="2">
    <source>
        <dbReference type="EnsemblPlants" id="PGSC0003DMT400089593"/>
    </source>
</evidence>
<feature type="compositionally biased region" description="Basic and acidic residues" evidence="1">
    <location>
        <begin position="96"/>
        <end position="111"/>
    </location>
</feature>
<dbReference type="AlphaFoldDB" id="M1DIH2"/>
<evidence type="ECO:0000313" key="3">
    <source>
        <dbReference type="Proteomes" id="UP000011115"/>
    </source>
</evidence>
<reference evidence="3" key="1">
    <citation type="journal article" date="2011" name="Nature">
        <title>Genome sequence and analysis of the tuber crop potato.</title>
        <authorList>
            <consortium name="The Potato Genome Sequencing Consortium"/>
        </authorList>
    </citation>
    <scope>NUCLEOTIDE SEQUENCE [LARGE SCALE GENOMIC DNA]</scope>
    <source>
        <strain evidence="3">cv. DM1-3 516 R44</strain>
    </source>
</reference>
<protein>
    <submittedName>
        <fullName evidence="2">Integrase core domain containing protein</fullName>
    </submittedName>
</protein>
<dbReference type="EnsemblPlants" id="PGSC0003DMT400089593">
    <property type="protein sequence ID" value="PGSC0003DMT400089593"/>
    <property type="gene ID" value="PGSC0003DMG400039164"/>
</dbReference>
<dbReference type="Gramene" id="PGSC0003DMT400089593">
    <property type="protein sequence ID" value="PGSC0003DMT400089593"/>
    <property type="gene ID" value="PGSC0003DMG400039164"/>
</dbReference>
<keyword evidence="3" id="KW-1185">Reference proteome</keyword>
<dbReference type="HOGENOM" id="CLU_028647_7_1_1"/>
<sequence>MENMMDQKVQAIHKRLDAFELRVLERPTPTTDVSAFRTELSSLQTDLDTLLAPPETEPESASTTSIDNMMLDALFGDEIRPPSSSRHAGKYPRSSRAIDDTEAGRVIKREH</sequence>
<dbReference type="Proteomes" id="UP000011115">
    <property type="component" value="Unassembled WGS sequence"/>
</dbReference>
<dbReference type="PaxDb" id="4113-PGSC0003DMT400089593"/>
<name>M1DIH2_SOLTU</name>
<dbReference type="InParanoid" id="M1DIH2"/>
<feature type="region of interest" description="Disordered" evidence="1">
    <location>
        <begin position="77"/>
        <end position="111"/>
    </location>
</feature>
<evidence type="ECO:0000256" key="1">
    <source>
        <dbReference type="SAM" id="MobiDB-lite"/>
    </source>
</evidence>
<organism evidence="2 3">
    <name type="scientific">Solanum tuberosum</name>
    <name type="common">Potato</name>
    <dbReference type="NCBI Taxonomy" id="4113"/>
    <lineage>
        <taxon>Eukaryota</taxon>
        <taxon>Viridiplantae</taxon>
        <taxon>Streptophyta</taxon>
        <taxon>Embryophyta</taxon>
        <taxon>Tracheophyta</taxon>
        <taxon>Spermatophyta</taxon>
        <taxon>Magnoliopsida</taxon>
        <taxon>eudicotyledons</taxon>
        <taxon>Gunneridae</taxon>
        <taxon>Pentapetalae</taxon>
        <taxon>asterids</taxon>
        <taxon>lamiids</taxon>
        <taxon>Solanales</taxon>
        <taxon>Solanaceae</taxon>
        <taxon>Solanoideae</taxon>
        <taxon>Solaneae</taxon>
        <taxon>Solanum</taxon>
    </lineage>
</organism>
<reference evidence="2" key="2">
    <citation type="submission" date="2015-06" db="UniProtKB">
        <authorList>
            <consortium name="EnsemblPlants"/>
        </authorList>
    </citation>
    <scope>IDENTIFICATION</scope>
    <source>
        <strain evidence="2">DM1-3 516 R44</strain>
    </source>
</reference>
<proteinExistence type="predicted"/>
<accession>M1DIH2</accession>